<reference evidence="3 4" key="1">
    <citation type="submission" date="2020-08" db="EMBL/GenBank/DDBJ databases">
        <title>Genomic Encyclopedia of Type Strains, Phase IV (KMG-V): Genome sequencing to study the core and pangenomes of soil and plant-associated prokaryotes.</title>
        <authorList>
            <person name="Whitman W."/>
        </authorList>
    </citation>
    <scope>NUCLEOTIDE SEQUENCE [LARGE SCALE GENOMIC DNA]</scope>
    <source>
        <strain evidence="3 4">M8UP14</strain>
    </source>
</reference>
<dbReference type="InterPro" id="IPR011486">
    <property type="entry name" value="BBP2"/>
</dbReference>
<feature type="chain" id="PRO_5030684939" description="OmpL-like beta-barrel porin-2" evidence="2">
    <location>
        <begin position="29"/>
        <end position="552"/>
    </location>
</feature>
<dbReference type="EMBL" id="JACHIP010000002">
    <property type="protein sequence ID" value="MBB5056897.1"/>
    <property type="molecule type" value="Genomic_DNA"/>
</dbReference>
<feature type="signal peptide" evidence="2">
    <location>
        <begin position="1"/>
        <end position="28"/>
    </location>
</feature>
<gene>
    <name evidence="3" type="ORF">HDF16_001582</name>
</gene>
<comment type="caution">
    <text evidence="3">The sequence shown here is derived from an EMBL/GenBank/DDBJ whole genome shotgun (WGS) entry which is preliminary data.</text>
</comment>
<name>A0A7W8E2U5_9BACT</name>
<accession>A0A7W8E2U5</accession>
<dbReference type="Proteomes" id="UP000540989">
    <property type="component" value="Unassembled WGS sequence"/>
</dbReference>
<dbReference type="RefSeq" id="WP_184215215.1">
    <property type="nucleotide sequence ID" value="NZ_JACHIP010000002.1"/>
</dbReference>
<feature type="region of interest" description="Disordered" evidence="1">
    <location>
        <begin position="76"/>
        <end position="100"/>
    </location>
</feature>
<evidence type="ECO:0000313" key="3">
    <source>
        <dbReference type="EMBL" id="MBB5056897.1"/>
    </source>
</evidence>
<evidence type="ECO:0008006" key="5">
    <source>
        <dbReference type="Google" id="ProtNLM"/>
    </source>
</evidence>
<evidence type="ECO:0000256" key="2">
    <source>
        <dbReference type="SAM" id="SignalP"/>
    </source>
</evidence>
<protein>
    <recommendedName>
        <fullName evidence="5">OmpL-like beta-barrel porin-2</fullName>
    </recommendedName>
</protein>
<proteinExistence type="predicted"/>
<keyword evidence="4" id="KW-1185">Reference proteome</keyword>
<organism evidence="3 4">
    <name type="scientific">Granulicella aggregans</name>
    <dbReference type="NCBI Taxonomy" id="474949"/>
    <lineage>
        <taxon>Bacteria</taxon>
        <taxon>Pseudomonadati</taxon>
        <taxon>Acidobacteriota</taxon>
        <taxon>Terriglobia</taxon>
        <taxon>Terriglobales</taxon>
        <taxon>Acidobacteriaceae</taxon>
        <taxon>Granulicella</taxon>
    </lineage>
</organism>
<evidence type="ECO:0000313" key="4">
    <source>
        <dbReference type="Proteomes" id="UP000540989"/>
    </source>
</evidence>
<dbReference type="Pfam" id="PF07642">
    <property type="entry name" value="BBP2"/>
    <property type="match status" value="1"/>
</dbReference>
<keyword evidence="2" id="KW-0732">Signal</keyword>
<sequence length="552" mass="60538">MNRIISKLCRSVAPLLLAPSLIALPASATRFAFDTPASTAAALNADGTPTTAPAVDPDNGFFHRLGRAYLADWAGHGPTTAVPQKDRRGTPTPLSSPPFPASDWPIGGTVTIGVPDGQTYPLMQAINQNRGVNKIYGFIEIGANGSTNNKSNAAKGILSNFPSAYDVYSNTVQLDQAVLYFEKIENTAQVDHFDWGYRLTLLYGTDYRFTTSHGILSQQLLIKNSQYGFDPVMFYLEGYFPKVAKGMTVRVGRYVSLPDIEAQLAPNNYSYSHSILYTVDCYTQVGVNATVKINDHWTVQGGISPGCDTAPWTTDAKLTGNACITYTWSNGGDALNTCDNSINDGKYAYNNLTAFYETWYHRISPTWHTDTEGWYQYMKDVPNMYWYDSGGLYANSAATPFPETTGGGVNLNFGAVCQDPRLLATKQSSRCFAPEWAITNYVEHSFWKNQASLNIRNELVDDIKGQRTGTPAYYEEHMVGFNFWAGSTITFRPELSYTHAYAKYGVTALNISPGASIANLESVTLHGPGAVIPTGLGKTQALTFATDIIFHF</sequence>
<evidence type="ECO:0000256" key="1">
    <source>
        <dbReference type="SAM" id="MobiDB-lite"/>
    </source>
</evidence>
<dbReference type="AlphaFoldDB" id="A0A7W8E2U5"/>